<reference evidence="3" key="1">
    <citation type="journal article" date="2022" name="bioRxiv">
        <title>Sequencing and chromosome-scale assembly of the giantPleurodeles waltlgenome.</title>
        <authorList>
            <person name="Brown T."/>
            <person name="Elewa A."/>
            <person name="Iarovenko S."/>
            <person name="Subramanian E."/>
            <person name="Araus A.J."/>
            <person name="Petzold A."/>
            <person name="Susuki M."/>
            <person name="Suzuki K.-i.T."/>
            <person name="Hayashi T."/>
            <person name="Toyoda A."/>
            <person name="Oliveira C."/>
            <person name="Osipova E."/>
            <person name="Leigh N.D."/>
            <person name="Simon A."/>
            <person name="Yun M.H."/>
        </authorList>
    </citation>
    <scope>NUCLEOTIDE SEQUENCE</scope>
    <source>
        <strain evidence="3">20211129_DDA</strain>
        <tissue evidence="3">Liver</tissue>
    </source>
</reference>
<protein>
    <recommendedName>
        <fullName evidence="2">L1 transposable element RRM domain-containing protein</fullName>
    </recommendedName>
</protein>
<dbReference type="AlphaFoldDB" id="A0AAV7PNR3"/>
<feature type="domain" description="L1 transposable element RRM" evidence="2">
    <location>
        <begin position="85"/>
        <end position="167"/>
    </location>
</feature>
<dbReference type="PANTHER" id="PTHR11505">
    <property type="entry name" value="L1 TRANSPOSABLE ELEMENT-RELATED"/>
    <property type="match status" value="1"/>
</dbReference>
<evidence type="ECO:0000256" key="1">
    <source>
        <dbReference type="SAM" id="MobiDB-lite"/>
    </source>
</evidence>
<evidence type="ECO:0000259" key="2">
    <source>
        <dbReference type="Pfam" id="PF02994"/>
    </source>
</evidence>
<evidence type="ECO:0000313" key="4">
    <source>
        <dbReference type="Proteomes" id="UP001066276"/>
    </source>
</evidence>
<proteinExistence type="predicted"/>
<evidence type="ECO:0000313" key="3">
    <source>
        <dbReference type="EMBL" id="KAJ1128882.1"/>
    </source>
</evidence>
<dbReference type="Pfam" id="PF02994">
    <property type="entry name" value="Transposase_22"/>
    <property type="match status" value="1"/>
</dbReference>
<dbReference type="Gene3D" id="3.30.70.1820">
    <property type="entry name" value="L1 transposable element, RRM domain"/>
    <property type="match status" value="1"/>
</dbReference>
<dbReference type="InterPro" id="IPR043636">
    <property type="entry name" value="L1_RRM_dom"/>
</dbReference>
<feature type="region of interest" description="Disordered" evidence="1">
    <location>
        <begin position="1"/>
        <end position="39"/>
    </location>
</feature>
<dbReference type="Proteomes" id="UP001066276">
    <property type="component" value="Chromosome 7"/>
</dbReference>
<keyword evidence="4" id="KW-1185">Reference proteome</keyword>
<dbReference type="EMBL" id="JANPWB010000011">
    <property type="protein sequence ID" value="KAJ1128882.1"/>
    <property type="molecule type" value="Genomic_DNA"/>
</dbReference>
<gene>
    <name evidence="3" type="ORF">NDU88_007254</name>
</gene>
<organism evidence="3 4">
    <name type="scientific">Pleurodeles waltl</name>
    <name type="common">Iberian ribbed newt</name>
    <dbReference type="NCBI Taxonomy" id="8319"/>
    <lineage>
        <taxon>Eukaryota</taxon>
        <taxon>Metazoa</taxon>
        <taxon>Chordata</taxon>
        <taxon>Craniata</taxon>
        <taxon>Vertebrata</taxon>
        <taxon>Euteleostomi</taxon>
        <taxon>Amphibia</taxon>
        <taxon>Batrachia</taxon>
        <taxon>Caudata</taxon>
        <taxon>Salamandroidea</taxon>
        <taxon>Salamandridae</taxon>
        <taxon>Pleurodelinae</taxon>
        <taxon>Pleurodeles</taxon>
    </lineage>
</organism>
<comment type="caution">
    <text evidence="3">The sequence shown here is derived from an EMBL/GenBank/DDBJ whole genome shotgun (WGS) entry which is preliminary data.</text>
</comment>
<dbReference type="InterPro" id="IPR004244">
    <property type="entry name" value="Transposase_22"/>
</dbReference>
<accession>A0AAV7PNR3</accession>
<sequence>MAEAGISGNASNKAIPRGGSKRDQRSAYPTKHSSNPSLYKINASGTESLGFRDAGSQAESTVSQIQSELEDLQFKLDEMKNRSLRSNLRFVGVPKEMESVTKVISDLISDCILPESPKIAADLSIMRAHRVLFTHSANLKHPRTILVNFGAYRIKEQILSQAIKKKKFKFGDSFSFRVFSDMSVIAAHRRREFVGLIDDFKVLGAPTGIGQLSKLKVLHKG</sequence>
<name>A0AAV7PNR3_PLEWA</name>